<sequence length="389" mass="45159">MFSNRDKINASRRKAGLTPHSKPNTSEPGALMREREPVVQEPYGGQGVMRLSEQSQEFWTLRMTSIRGRLEKIIGKASNNGQRALAAYHQAIEVSTDNEAVAYLDQLHSDLEKLQSYVYDCMVGVIDKLGAGKVYSEYEDFKGDMVVLVSWIADLTLQAMDGGIIPSAETFTITIAIATSSRLIMAYTRNKAAEKAKKKANNPSSARRRRSMRVMRNVAFQRDQTLRPVYILPMDTRHVRWLSKELYLWFFEHIWNRTYVEGINKVHQKIVKRWPQYGFYNHDTELQRRLEHVRKEEIREWLHRHASMEMFYKGEYAREVSDLGYSIAADEYEQGFSDSREREPCGAEEFFYNGILYKLSDTRYAVKRDIEGSFSLNKLLYSGLFPLPQ</sequence>
<reference evidence="2 3" key="1">
    <citation type="submission" date="2024-01" db="EMBL/GenBank/DDBJ databases">
        <title>A draft genome for a cacao thread blight-causing isolate of Paramarasmius palmivorus.</title>
        <authorList>
            <person name="Baruah I.K."/>
            <person name="Bukari Y."/>
            <person name="Amoako-Attah I."/>
            <person name="Meinhardt L.W."/>
            <person name="Bailey B.A."/>
            <person name="Cohen S.P."/>
        </authorList>
    </citation>
    <scope>NUCLEOTIDE SEQUENCE [LARGE SCALE GENOMIC DNA]</scope>
    <source>
        <strain evidence="2 3">GH-12</strain>
    </source>
</reference>
<protein>
    <submittedName>
        <fullName evidence="2">Uncharacterized protein</fullName>
    </submittedName>
</protein>
<evidence type="ECO:0000313" key="3">
    <source>
        <dbReference type="Proteomes" id="UP001383192"/>
    </source>
</evidence>
<organism evidence="2 3">
    <name type="scientific">Paramarasmius palmivorus</name>
    <dbReference type="NCBI Taxonomy" id="297713"/>
    <lineage>
        <taxon>Eukaryota</taxon>
        <taxon>Fungi</taxon>
        <taxon>Dikarya</taxon>
        <taxon>Basidiomycota</taxon>
        <taxon>Agaricomycotina</taxon>
        <taxon>Agaricomycetes</taxon>
        <taxon>Agaricomycetidae</taxon>
        <taxon>Agaricales</taxon>
        <taxon>Marasmiineae</taxon>
        <taxon>Marasmiaceae</taxon>
        <taxon>Paramarasmius</taxon>
    </lineage>
</organism>
<name>A0AAW0DSE1_9AGAR</name>
<keyword evidence="3" id="KW-1185">Reference proteome</keyword>
<evidence type="ECO:0000313" key="2">
    <source>
        <dbReference type="EMBL" id="KAK7054538.1"/>
    </source>
</evidence>
<feature type="region of interest" description="Disordered" evidence="1">
    <location>
        <begin position="1"/>
        <end position="33"/>
    </location>
</feature>
<dbReference type="Proteomes" id="UP001383192">
    <property type="component" value="Unassembled WGS sequence"/>
</dbReference>
<proteinExistence type="predicted"/>
<gene>
    <name evidence="2" type="ORF">VNI00_003736</name>
</gene>
<accession>A0AAW0DSE1</accession>
<dbReference type="EMBL" id="JAYKXP010000009">
    <property type="protein sequence ID" value="KAK7054538.1"/>
    <property type="molecule type" value="Genomic_DNA"/>
</dbReference>
<comment type="caution">
    <text evidence="2">The sequence shown here is derived from an EMBL/GenBank/DDBJ whole genome shotgun (WGS) entry which is preliminary data.</text>
</comment>
<dbReference type="AlphaFoldDB" id="A0AAW0DSE1"/>
<evidence type="ECO:0000256" key="1">
    <source>
        <dbReference type="SAM" id="MobiDB-lite"/>
    </source>
</evidence>